<keyword evidence="12 18" id="KW-0067">ATP-binding</keyword>
<accession>A0A1H3BCX9</accession>
<dbReference type="InterPro" id="IPR001645">
    <property type="entry name" value="Folylpolyglutamate_synth"/>
</dbReference>
<feature type="domain" description="Mur ligase C-terminal" evidence="19">
    <location>
        <begin position="298"/>
        <end position="416"/>
    </location>
</feature>
<comment type="cofactor">
    <cofactor evidence="1">
        <name>Mg(2+)</name>
        <dbReference type="ChEBI" id="CHEBI:18420"/>
    </cofactor>
</comment>
<dbReference type="PROSITE" id="PS01012">
    <property type="entry name" value="FOLYLPOLYGLU_SYNT_2"/>
    <property type="match status" value="1"/>
</dbReference>
<dbReference type="AlphaFoldDB" id="A0A1H3BCX9"/>
<evidence type="ECO:0000256" key="16">
    <source>
        <dbReference type="ARBA" id="ARBA00047493"/>
    </source>
</evidence>
<evidence type="ECO:0000259" key="19">
    <source>
        <dbReference type="Pfam" id="PF02875"/>
    </source>
</evidence>
<dbReference type="FunFam" id="3.40.1190.10:FF:000004">
    <property type="entry name" value="Dihydrofolate synthase/folylpolyglutamate synthase"/>
    <property type="match status" value="1"/>
</dbReference>
<dbReference type="Pfam" id="PF02875">
    <property type="entry name" value="Mur_ligase_C"/>
    <property type="match status" value="1"/>
</dbReference>
<dbReference type="EC" id="6.3.2.17" evidence="7"/>
<dbReference type="InterPro" id="IPR004101">
    <property type="entry name" value="Mur_ligase_C"/>
</dbReference>
<keyword evidence="22" id="KW-1185">Reference proteome</keyword>
<comment type="catalytic activity">
    <reaction evidence="16">
        <text>(6S)-5,6,7,8-tetrahydrofolyl-(gamma-L-Glu)(n) + L-glutamate + ATP = (6S)-5,6,7,8-tetrahydrofolyl-(gamma-L-Glu)(n+1) + ADP + phosphate + H(+)</text>
        <dbReference type="Rhea" id="RHEA:10580"/>
        <dbReference type="Rhea" id="RHEA-COMP:14738"/>
        <dbReference type="Rhea" id="RHEA-COMP:14740"/>
        <dbReference type="ChEBI" id="CHEBI:15378"/>
        <dbReference type="ChEBI" id="CHEBI:29985"/>
        <dbReference type="ChEBI" id="CHEBI:30616"/>
        <dbReference type="ChEBI" id="CHEBI:43474"/>
        <dbReference type="ChEBI" id="CHEBI:141005"/>
        <dbReference type="ChEBI" id="CHEBI:456216"/>
        <dbReference type="EC" id="6.3.2.17"/>
    </reaction>
</comment>
<evidence type="ECO:0000256" key="15">
    <source>
        <dbReference type="ARBA" id="ARBA00030592"/>
    </source>
</evidence>
<dbReference type="RefSeq" id="WP_093753794.1">
    <property type="nucleotide sequence ID" value="NZ_FNNG01000010.1"/>
</dbReference>
<dbReference type="InterPro" id="IPR036565">
    <property type="entry name" value="Mur-like_cat_sf"/>
</dbReference>
<evidence type="ECO:0000256" key="1">
    <source>
        <dbReference type="ARBA" id="ARBA00001946"/>
    </source>
</evidence>
<evidence type="ECO:0000313" key="22">
    <source>
        <dbReference type="Proteomes" id="UP000198828"/>
    </source>
</evidence>
<dbReference type="InterPro" id="IPR018109">
    <property type="entry name" value="Folylpolyglutamate_synth_CS"/>
</dbReference>
<dbReference type="Pfam" id="PF08245">
    <property type="entry name" value="Mur_ligase_M"/>
    <property type="match status" value="1"/>
</dbReference>
<evidence type="ECO:0000256" key="6">
    <source>
        <dbReference type="ARBA" id="ARBA00013023"/>
    </source>
</evidence>
<evidence type="ECO:0000313" key="21">
    <source>
        <dbReference type="EMBL" id="SDX39880.1"/>
    </source>
</evidence>
<evidence type="ECO:0000256" key="12">
    <source>
        <dbReference type="ARBA" id="ARBA00022840"/>
    </source>
</evidence>
<keyword evidence="14" id="KW-0289">Folate biosynthesis</keyword>
<dbReference type="EC" id="6.3.2.12" evidence="6"/>
<evidence type="ECO:0000256" key="3">
    <source>
        <dbReference type="ARBA" id="ARBA00005150"/>
    </source>
</evidence>
<comment type="subunit">
    <text evidence="5">Monomer.</text>
</comment>
<dbReference type="GO" id="GO:0046656">
    <property type="term" value="P:folic acid biosynthetic process"/>
    <property type="evidence" value="ECO:0007669"/>
    <property type="project" value="UniProtKB-KW"/>
</dbReference>
<evidence type="ECO:0000256" key="17">
    <source>
        <dbReference type="ARBA" id="ARBA00049161"/>
    </source>
</evidence>
<keyword evidence="13" id="KW-0460">Magnesium</keyword>
<reference evidence="21 22" key="1">
    <citation type="submission" date="2016-10" db="EMBL/GenBank/DDBJ databases">
        <authorList>
            <person name="de Groot N.N."/>
        </authorList>
    </citation>
    <scope>NUCLEOTIDE SEQUENCE [LARGE SCALE GENOMIC DNA]</scope>
    <source>
        <strain evidence="21 22">DSM 23310</strain>
    </source>
</reference>
<dbReference type="SUPFAM" id="SSF53623">
    <property type="entry name" value="MurD-like peptide ligases, catalytic domain"/>
    <property type="match status" value="1"/>
</dbReference>
<proteinExistence type="inferred from homology"/>
<evidence type="ECO:0000256" key="18">
    <source>
        <dbReference type="PIRNR" id="PIRNR001563"/>
    </source>
</evidence>
<dbReference type="PROSITE" id="PS01011">
    <property type="entry name" value="FOLYLPOLYGLU_SYNT_1"/>
    <property type="match status" value="1"/>
</dbReference>
<comment type="similarity">
    <text evidence="4 18">Belongs to the folylpolyglutamate synthase family.</text>
</comment>
<dbReference type="Gene3D" id="3.90.190.20">
    <property type="entry name" value="Mur ligase, C-terminal domain"/>
    <property type="match status" value="1"/>
</dbReference>
<comment type="pathway">
    <text evidence="3">Cofactor biosynthesis; tetrahydrofolylpolyglutamate biosynthesis.</text>
</comment>
<dbReference type="GO" id="GO:0005737">
    <property type="term" value="C:cytoplasm"/>
    <property type="evidence" value="ECO:0007669"/>
    <property type="project" value="TreeGrafter"/>
</dbReference>
<dbReference type="SUPFAM" id="SSF53244">
    <property type="entry name" value="MurD-like peptide ligases, peptide-binding domain"/>
    <property type="match status" value="1"/>
</dbReference>
<dbReference type="Gene3D" id="3.40.1190.10">
    <property type="entry name" value="Mur-like, catalytic domain"/>
    <property type="match status" value="1"/>
</dbReference>
<evidence type="ECO:0000256" key="13">
    <source>
        <dbReference type="ARBA" id="ARBA00022842"/>
    </source>
</evidence>
<dbReference type="GO" id="GO:0004326">
    <property type="term" value="F:tetrahydrofolylpolyglutamate synthase activity"/>
    <property type="evidence" value="ECO:0007669"/>
    <property type="project" value="UniProtKB-EC"/>
</dbReference>
<protein>
    <recommendedName>
        <fullName evidence="8">Dihydrofolate synthase/folylpolyglutamate synthase</fullName>
        <ecNumber evidence="6">6.3.2.12</ecNumber>
        <ecNumber evidence="7">6.3.2.17</ecNumber>
    </recommendedName>
    <alternativeName>
        <fullName evidence="15">Tetrahydrofolylpolyglutamate synthase</fullName>
    </alternativeName>
</protein>
<dbReference type="GO" id="GO:0005524">
    <property type="term" value="F:ATP binding"/>
    <property type="evidence" value="ECO:0007669"/>
    <property type="project" value="UniProtKB-KW"/>
</dbReference>
<feature type="domain" description="Mur ligase central" evidence="20">
    <location>
        <begin position="44"/>
        <end position="269"/>
    </location>
</feature>
<keyword evidence="10" id="KW-0479">Metal-binding</keyword>
<dbReference type="PIRSF" id="PIRSF001563">
    <property type="entry name" value="Folylpolyglu_synth"/>
    <property type="match status" value="1"/>
</dbReference>
<dbReference type="GO" id="GO:0046872">
    <property type="term" value="F:metal ion binding"/>
    <property type="evidence" value="ECO:0007669"/>
    <property type="project" value="UniProtKB-KW"/>
</dbReference>
<comment type="pathway">
    <text evidence="2">Cofactor biosynthesis; tetrahydrofolate biosynthesis; 7,8-dihydrofolate from 2-amino-4-hydroxy-6-hydroxymethyl-7,8-dihydropteridine diphosphate and 4-aminobenzoate: step 2/2.</text>
</comment>
<comment type="catalytic activity">
    <reaction evidence="17">
        <text>7,8-dihydropteroate + L-glutamate + ATP = 7,8-dihydrofolate + ADP + phosphate + H(+)</text>
        <dbReference type="Rhea" id="RHEA:23584"/>
        <dbReference type="ChEBI" id="CHEBI:15378"/>
        <dbReference type="ChEBI" id="CHEBI:17839"/>
        <dbReference type="ChEBI" id="CHEBI:29985"/>
        <dbReference type="ChEBI" id="CHEBI:30616"/>
        <dbReference type="ChEBI" id="CHEBI:43474"/>
        <dbReference type="ChEBI" id="CHEBI:57451"/>
        <dbReference type="ChEBI" id="CHEBI:456216"/>
        <dbReference type="EC" id="6.3.2.12"/>
    </reaction>
</comment>
<dbReference type="PANTHER" id="PTHR11136">
    <property type="entry name" value="FOLYLPOLYGLUTAMATE SYNTHASE-RELATED"/>
    <property type="match status" value="1"/>
</dbReference>
<dbReference type="InterPro" id="IPR013221">
    <property type="entry name" value="Mur_ligase_cen"/>
</dbReference>
<evidence type="ECO:0000256" key="5">
    <source>
        <dbReference type="ARBA" id="ARBA00011245"/>
    </source>
</evidence>
<dbReference type="PANTHER" id="PTHR11136:SF0">
    <property type="entry name" value="DIHYDROFOLATE SYNTHETASE-RELATED"/>
    <property type="match status" value="1"/>
</dbReference>
<keyword evidence="11 18" id="KW-0547">Nucleotide-binding</keyword>
<evidence type="ECO:0000256" key="8">
    <source>
        <dbReference type="ARBA" id="ARBA00019357"/>
    </source>
</evidence>
<dbReference type="OrthoDB" id="9809356at2"/>
<dbReference type="Proteomes" id="UP000198828">
    <property type="component" value="Unassembled WGS sequence"/>
</dbReference>
<evidence type="ECO:0000256" key="9">
    <source>
        <dbReference type="ARBA" id="ARBA00022598"/>
    </source>
</evidence>
<evidence type="ECO:0000256" key="7">
    <source>
        <dbReference type="ARBA" id="ARBA00013025"/>
    </source>
</evidence>
<sequence length="431" mass="48499">MNYIEALNYINDKEKYGSRLGLDVIGKLLDLLGNPHLDMKYIHIAGTNGKGSTSAYMATILKEAGYKVGLFTSPYLERFNERISINGRDIPDERLAKITQRIKEKIEIMLKGGFEHPTTFEIITAIAFVYFKEENVDFVVLEVGLGGRSDSTNIISDSCASVITTIDYDHTDVLGDTLAKIAYEKAGIIKENGLVISYPQEEEAIKTIERVAAEKKAKLYVCPMNQVEIVHLSDKGGVFNFEYDSKIFKDIEISLLGEHQVYNAALAFMTSLILNEEGIIQIEEEHIRNGLKKTRWPGRLEVLKRGPIFLIDGAHNLQGAKTLASSLNLFQYKRLILGIAILKDKDVENIIKTLAPLANEIVVTEVNMPRKMKAEDLEKVIKKYNENTVVENDMKKAVDKAYELAEEEDLIVFSGSLYLIGDIRKLIKENN</sequence>
<organism evidence="21 22">
    <name type="scientific">Tepidimicrobium xylanilyticum</name>
    <dbReference type="NCBI Taxonomy" id="1123352"/>
    <lineage>
        <taxon>Bacteria</taxon>
        <taxon>Bacillati</taxon>
        <taxon>Bacillota</taxon>
        <taxon>Tissierellia</taxon>
        <taxon>Tissierellales</taxon>
        <taxon>Tepidimicrobiaceae</taxon>
        <taxon>Tepidimicrobium</taxon>
    </lineage>
</organism>
<keyword evidence="9 18" id="KW-0436">Ligase</keyword>
<evidence type="ECO:0000256" key="10">
    <source>
        <dbReference type="ARBA" id="ARBA00022723"/>
    </source>
</evidence>
<dbReference type="EMBL" id="FNNG01000010">
    <property type="protein sequence ID" value="SDX39880.1"/>
    <property type="molecule type" value="Genomic_DNA"/>
</dbReference>
<evidence type="ECO:0000256" key="11">
    <source>
        <dbReference type="ARBA" id="ARBA00022741"/>
    </source>
</evidence>
<dbReference type="NCBIfam" id="TIGR01499">
    <property type="entry name" value="folC"/>
    <property type="match status" value="1"/>
</dbReference>
<evidence type="ECO:0000259" key="20">
    <source>
        <dbReference type="Pfam" id="PF08245"/>
    </source>
</evidence>
<dbReference type="GO" id="GO:0008841">
    <property type="term" value="F:dihydrofolate synthase activity"/>
    <property type="evidence" value="ECO:0007669"/>
    <property type="project" value="UniProtKB-EC"/>
</dbReference>
<evidence type="ECO:0000256" key="14">
    <source>
        <dbReference type="ARBA" id="ARBA00022909"/>
    </source>
</evidence>
<evidence type="ECO:0000256" key="4">
    <source>
        <dbReference type="ARBA" id="ARBA00008276"/>
    </source>
</evidence>
<dbReference type="InterPro" id="IPR036615">
    <property type="entry name" value="Mur_ligase_C_dom_sf"/>
</dbReference>
<gene>
    <name evidence="21" type="ORF">SAMN05660923_02245</name>
</gene>
<evidence type="ECO:0000256" key="2">
    <source>
        <dbReference type="ARBA" id="ARBA00004799"/>
    </source>
</evidence>
<name>A0A1H3BCX9_9FIRM</name>